<keyword evidence="3" id="KW-1185">Reference proteome</keyword>
<evidence type="ECO:0008006" key="4">
    <source>
        <dbReference type="Google" id="ProtNLM"/>
    </source>
</evidence>
<reference evidence="2" key="1">
    <citation type="submission" date="2022-08" db="EMBL/GenBank/DDBJ databases">
        <title>A Global Phylogenomic Analysis of the Shiitake Genus Lentinula.</title>
        <authorList>
            <consortium name="DOE Joint Genome Institute"/>
            <person name="Sierra-Patev S."/>
            <person name="Min B."/>
            <person name="Naranjo-Ortiz M."/>
            <person name="Looney B."/>
            <person name="Konkel Z."/>
            <person name="Slot J.C."/>
            <person name="Sakamoto Y."/>
            <person name="Steenwyk J.L."/>
            <person name="Rokas A."/>
            <person name="Carro J."/>
            <person name="Camarero S."/>
            <person name="Ferreira P."/>
            <person name="Molpeceres G."/>
            <person name="Ruiz-Duenas F.J."/>
            <person name="Serrano A."/>
            <person name="Henrissat B."/>
            <person name="Drula E."/>
            <person name="Hughes K.W."/>
            <person name="Mata J.L."/>
            <person name="Ishikawa N.K."/>
            <person name="Vargas-Isla R."/>
            <person name="Ushijima S."/>
            <person name="Smith C.A."/>
            <person name="Ahrendt S."/>
            <person name="Andreopoulos W."/>
            <person name="He G."/>
            <person name="Labutti K."/>
            <person name="Lipzen A."/>
            <person name="Ng V."/>
            <person name="Riley R."/>
            <person name="Sandor L."/>
            <person name="Barry K."/>
            <person name="Martinez A.T."/>
            <person name="Xiao Y."/>
            <person name="Gibbons J.G."/>
            <person name="Terashima K."/>
            <person name="Grigoriev I.V."/>
            <person name="Hibbett D.S."/>
        </authorList>
    </citation>
    <scope>NUCLEOTIDE SEQUENCE</scope>
    <source>
        <strain evidence="2">RHP3577 ss4</strain>
    </source>
</reference>
<feature type="coiled-coil region" evidence="1">
    <location>
        <begin position="84"/>
        <end position="139"/>
    </location>
</feature>
<sequence>MSQRKQWHLHCSPVPATLSLAISKHLETSSASSLFKEISGERDDAYDNKVMELYRQQSLESSVGESWEQQISREAKLVESRSRYEIIEGKLQESNARCETLKDKLKGSNTQCEILDNKVTELNTRCETLESRLKKSKESFEQRAALESNLEISQAQLFLRQEELAGQAQAINTLNEHIQEQQVTFLKLKQFGITFDDSDNGLDKPDALIHKLITVSNYSRRLGLLDSTDVVNLILHQIKGPLESIIGIISQAPDFAGRADIQHQLALTMKTQFAIICCLETALKYVAHNMEYRSQDARKIMEAYASINEGKLLSISQHLLVKPCSENAIEKPIFREPLEGYTDISDPTSRSGLVPAVVHKGVSGRRWYHSMVALLQRTLDNVDVVSNKC</sequence>
<evidence type="ECO:0000313" key="2">
    <source>
        <dbReference type="EMBL" id="KAJ4496541.1"/>
    </source>
</evidence>
<name>A0ABQ8VKX1_9AGAR</name>
<protein>
    <recommendedName>
        <fullName evidence="4">FRIGIDA-like protein</fullName>
    </recommendedName>
</protein>
<dbReference type="SUPFAM" id="SSF57997">
    <property type="entry name" value="Tropomyosin"/>
    <property type="match status" value="1"/>
</dbReference>
<evidence type="ECO:0000313" key="3">
    <source>
        <dbReference type="Proteomes" id="UP001150217"/>
    </source>
</evidence>
<proteinExistence type="predicted"/>
<evidence type="ECO:0000256" key="1">
    <source>
        <dbReference type="SAM" id="Coils"/>
    </source>
</evidence>
<dbReference type="EMBL" id="JANVFT010000027">
    <property type="protein sequence ID" value="KAJ4496541.1"/>
    <property type="molecule type" value="Genomic_DNA"/>
</dbReference>
<dbReference type="Proteomes" id="UP001150217">
    <property type="component" value="Unassembled WGS sequence"/>
</dbReference>
<accession>A0ABQ8VKX1</accession>
<gene>
    <name evidence="2" type="ORF">C8R41DRAFT_918356</name>
</gene>
<keyword evidence="1" id="KW-0175">Coiled coil</keyword>
<organism evidence="2 3">
    <name type="scientific">Lentinula lateritia</name>
    <dbReference type="NCBI Taxonomy" id="40482"/>
    <lineage>
        <taxon>Eukaryota</taxon>
        <taxon>Fungi</taxon>
        <taxon>Dikarya</taxon>
        <taxon>Basidiomycota</taxon>
        <taxon>Agaricomycotina</taxon>
        <taxon>Agaricomycetes</taxon>
        <taxon>Agaricomycetidae</taxon>
        <taxon>Agaricales</taxon>
        <taxon>Marasmiineae</taxon>
        <taxon>Omphalotaceae</taxon>
        <taxon>Lentinula</taxon>
    </lineage>
</organism>
<comment type="caution">
    <text evidence="2">The sequence shown here is derived from an EMBL/GenBank/DDBJ whole genome shotgun (WGS) entry which is preliminary data.</text>
</comment>